<accession>R7PUY6</accession>
<evidence type="ECO:0000256" key="1">
    <source>
        <dbReference type="SAM" id="Phobius"/>
    </source>
</evidence>
<feature type="transmembrane region" description="Helical" evidence="1">
    <location>
        <begin position="16"/>
        <end position="37"/>
    </location>
</feature>
<protein>
    <submittedName>
        <fullName evidence="2">Conserved hypothetical membrane protein Msm_1288</fullName>
    </submittedName>
</protein>
<feature type="transmembrane region" description="Helical" evidence="1">
    <location>
        <begin position="117"/>
        <end position="136"/>
    </location>
</feature>
<feature type="transmembrane region" description="Helical" evidence="1">
    <location>
        <begin position="366"/>
        <end position="385"/>
    </location>
</feature>
<feature type="transmembrane region" description="Helical" evidence="1">
    <location>
        <begin position="313"/>
        <end position="333"/>
    </location>
</feature>
<feature type="transmembrane region" description="Helical" evidence="1">
    <location>
        <begin position="339"/>
        <end position="357"/>
    </location>
</feature>
<keyword evidence="1" id="KW-1133">Transmembrane helix</keyword>
<keyword evidence="1" id="KW-0812">Transmembrane</keyword>
<proteinExistence type="predicted"/>
<gene>
    <name evidence="2" type="ORF">BN522_01580</name>
</gene>
<name>R7PUY6_METSM</name>
<feature type="transmembrane region" description="Helical" evidence="1">
    <location>
        <begin position="280"/>
        <end position="301"/>
    </location>
</feature>
<dbReference type="AlphaFoldDB" id="R7PUY6"/>
<feature type="transmembrane region" description="Helical" evidence="1">
    <location>
        <begin position="215"/>
        <end position="235"/>
    </location>
</feature>
<feature type="transmembrane region" description="Helical" evidence="1">
    <location>
        <begin position="242"/>
        <end position="260"/>
    </location>
</feature>
<comment type="caution">
    <text evidence="2">The sequence shown here is derived from an EMBL/GenBank/DDBJ whole genome shotgun (WGS) entry which is preliminary data.</text>
</comment>
<feature type="transmembrane region" description="Helical" evidence="1">
    <location>
        <begin position="142"/>
        <end position="160"/>
    </location>
</feature>
<evidence type="ECO:0000313" key="2">
    <source>
        <dbReference type="EMBL" id="CDF29733.1"/>
    </source>
</evidence>
<feature type="transmembrane region" description="Helical" evidence="1">
    <location>
        <begin position="172"/>
        <end position="203"/>
    </location>
</feature>
<keyword evidence="1" id="KW-0472">Membrane</keyword>
<dbReference type="Proteomes" id="UP000018189">
    <property type="component" value="Unassembled WGS sequence"/>
</dbReference>
<feature type="transmembrane region" description="Helical" evidence="1">
    <location>
        <begin position="88"/>
        <end position="110"/>
    </location>
</feature>
<sequence>MNVCLKNMKSDDKFGILLFVLGLCFTFYLTYTCFHYIQIWGDEIYTLVMLNSPLSDMINIGVGDVHPLLYYFMYKAFLKPVAFLITNYNPIIVGKLLSIIPLYLMLILGATKIRKNFGWLTAGIFALCIVCMPQLMNFYTQLRMYSWALFFVTASFVYIWEIINNESSYKNWGVLILLTICSVYTHYFSGIASFILYLFLFVYLIKNNKKDLKKWIFATVVPILAFMPWCFILFGQMARVHSGYWITSLTPDTAIVYLWFVLSPGNKILNGLPVPYTPPLLYLILAIILLIAILSLIVVFIRNKKSFEEKYAVVGMSVIACVFILGLIASLVYRPILHPRYLIPSFGCLWLGISILLSRNFEKKKLFVPIVILLLVVGSISTINFEIQQEKNYQLTLDTTQIINELDGNCNIIMYRGVIDYGINQWLDHNNHYVGVGYELDRNLTQLYGRLIDILSDPGVQNEMSHGSKAYYVFENNTKNTSVFEFNDTDQLKFTEIPNRLNDKMIIYEVQLK</sequence>
<reference evidence="2" key="1">
    <citation type="submission" date="2012-11" db="EMBL/GenBank/DDBJ databases">
        <title>Dependencies among metagenomic species, viruses, plasmids and units of genetic variation.</title>
        <authorList>
            <person name="Nielsen H.B."/>
            <person name="Almeida M."/>
            <person name="Juncker A.S."/>
            <person name="Rasmussen S."/>
            <person name="Li J."/>
            <person name="Sunagawa S."/>
            <person name="Plichta D."/>
            <person name="Gautier L."/>
            <person name="Le Chatelier E."/>
            <person name="Peletier E."/>
            <person name="Bonde I."/>
            <person name="Nielsen T."/>
            <person name="Manichanh C."/>
            <person name="Arumugam M."/>
            <person name="Batto J."/>
            <person name="Santos M.B.Q.D."/>
            <person name="Blom N."/>
            <person name="Borruel N."/>
            <person name="Burgdorf K.S."/>
            <person name="Boumezbeur F."/>
            <person name="Casellas F."/>
            <person name="Dore J."/>
            <person name="Guarner F."/>
            <person name="Hansen T."/>
            <person name="Hildebrand F."/>
            <person name="Kaas R.S."/>
            <person name="Kennedy S."/>
            <person name="Kristiansen K."/>
            <person name="Kultima J.R."/>
            <person name="Leonard P."/>
            <person name="Levenez F."/>
            <person name="Lund O."/>
            <person name="Moumen B."/>
            <person name="Le Paslier D."/>
            <person name="Pons N."/>
            <person name="Pedersen O."/>
            <person name="Prifti E."/>
            <person name="Qin J."/>
            <person name="Raes J."/>
            <person name="Tap J."/>
            <person name="Tims S."/>
            <person name="Ussery D.W."/>
            <person name="Yamada T."/>
            <person name="MetaHit consortium"/>
            <person name="Renault P."/>
            <person name="Sicheritz-Ponten T."/>
            <person name="Bork P."/>
            <person name="Wang J."/>
            <person name="Brunak S."/>
            <person name="Ehrlich S.D."/>
        </authorList>
    </citation>
    <scope>NUCLEOTIDE SEQUENCE [LARGE SCALE GENOMIC DNA]</scope>
</reference>
<dbReference type="EMBL" id="CBKP010000047">
    <property type="protein sequence ID" value="CDF29733.1"/>
    <property type="molecule type" value="Genomic_DNA"/>
</dbReference>
<organism evidence="2">
    <name type="scientific">Methanobrevibacter smithii CAG:186</name>
    <dbReference type="NCBI Taxonomy" id="1263088"/>
    <lineage>
        <taxon>Archaea</taxon>
        <taxon>Methanobacteriati</taxon>
        <taxon>Methanobacteriota</taxon>
        <taxon>Methanomada group</taxon>
        <taxon>Methanobacteria</taxon>
        <taxon>Methanobacteriales</taxon>
        <taxon>Methanobacteriaceae</taxon>
        <taxon>Methanobrevibacter</taxon>
    </lineage>
</organism>